<evidence type="ECO:0000256" key="1">
    <source>
        <dbReference type="SAM" id="Phobius"/>
    </source>
</evidence>
<gene>
    <name evidence="2" type="ORF">H9X91_10645</name>
</gene>
<keyword evidence="3" id="KW-1185">Reference proteome</keyword>
<keyword evidence="1" id="KW-1133">Transmembrane helix</keyword>
<organism evidence="2 3">
    <name type="scientific">Oscillibacter valericigenes</name>
    <dbReference type="NCBI Taxonomy" id="351091"/>
    <lineage>
        <taxon>Bacteria</taxon>
        <taxon>Bacillati</taxon>
        <taxon>Bacillota</taxon>
        <taxon>Clostridia</taxon>
        <taxon>Eubacteriales</taxon>
        <taxon>Oscillospiraceae</taxon>
        <taxon>Oscillibacter</taxon>
    </lineage>
</organism>
<sequence length="97" mass="10698">MKKRMVPGILLSVLAVYMVFETVRLYSLITRPDGTFITDADVAFGLYLFGGLLELNPSLTYPNAPPYLFALCAVTALLTLAAVLCFRWARRGKAHGD</sequence>
<keyword evidence="1" id="KW-0812">Transmembrane</keyword>
<reference evidence="2 3" key="1">
    <citation type="journal article" date="2021" name="Sci. Rep.">
        <title>The distribution of antibiotic resistance genes in chicken gut microbiota commensals.</title>
        <authorList>
            <person name="Juricova H."/>
            <person name="Matiasovicova J."/>
            <person name="Kubasova T."/>
            <person name="Cejkova D."/>
            <person name="Rychlik I."/>
        </authorList>
    </citation>
    <scope>NUCLEOTIDE SEQUENCE [LARGE SCALE GENOMIC DNA]</scope>
    <source>
        <strain evidence="2 3">An411</strain>
    </source>
</reference>
<dbReference type="Proteomes" id="UP000719500">
    <property type="component" value="Unassembled WGS sequence"/>
</dbReference>
<keyword evidence="1" id="KW-0472">Membrane</keyword>
<evidence type="ECO:0000313" key="3">
    <source>
        <dbReference type="Proteomes" id="UP000719500"/>
    </source>
</evidence>
<name>A0ABS2FYB5_9FIRM</name>
<feature type="transmembrane region" description="Helical" evidence="1">
    <location>
        <begin position="67"/>
        <end position="89"/>
    </location>
</feature>
<proteinExistence type="predicted"/>
<comment type="caution">
    <text evidence="2">The sequence shown here is derived from an EMBL/GenBank/DDBJ whole genome shotgun (WGS) entry which is preliminary data.</text>
</comment>
<dbReference type="EMBL" id="JACSNX010000018">
    <property type="protein sequence ID" value="MBM6851892.1"/>
    <property type="molecule type" value="Genomic_DNA"/>
</dbReference>
<protein>
    <submittedName>
        <fullName evidence="2">Uncharacterized protein</fullName>
    </submittedName>
</protein>
<accession>A0ABS2FYB5</accession>
<evidence type="ECO:0000313" key="2">
    <source>
        <dbReference type="EMBL" id="MBM6851892.1"/>
    </source>
</evidence>
<dbReference type="RefSeq" id="WP_204804943.1">
    <property type="nucleotide sequence ID" value="NZ_JACSNX010000018.1"/>
</dbReference>